<feature type="chain" id="PRO_5046145581" description="AMIN domain-containing protein" evidence="2">
    <location>
        <begin position="38"/>
        <end position="287"/>
    </location>
</feature>
<evidence type="ECO:0000256" key="2">
    <source>
        <dbReference type="SAM" id="SignalP"/>
    </source>
</evidence>
<accession>A0ABQ5KJ02</accession>
<feature type="non-terminal residue" evidence="3">
    <location>
        <position position="287"/>
    </location>
</feature>
<comment type="caution">
    <text evidence="3">The sequence shown here is derived from an EMBL/GenBank/DDBJ whole genome shotgun (WGS) entry which is preliminary data.</text>
</comment>
<dbReference type="Proteomes" id="UP001057375">
    <property type="component" value="Unassembled WGS sequence"/>
</dbReference>
<sequence length="287" mass="30713">MARTAAAGTWSQGRAWARTARLCLLAAGLALFEDVESEVTTAGSIIVIRFKRPVDIPVEKLSDAVPDYVGAARRDPDGSAIRLSLARRVTVNTMTAGERIFVDFLPDGWTGPPPSLPQDKPPIRVRALVQPTFVRFVFEVPDGVSVSSVLNEQKLTLSFNSVLAFDLADAKVAAPPNVASISSRADTDTSAVDVTLIGDVDVHSFRDEKSYIVDVAFQQNEQQPAAKPSQSSLLPTRGKLKGAAAIAPVTSESFAQQARIEIRPDQSKAEPAKSESAKSESAKPEST</sequence>
<feature type="region of interest" description="Disordered" evidence="1">
    <location>
        <begin position="255"/>
        <end position="287"/>
    </location>
</feature>
<evidence type="ECO:0000256" key="1">
    <source>
        <dbReference type="SAM" id="MobiDB-lite"/>
    </source>
</evidence>
<feature type="signal peptide" evidence="2">
    <location>
        <begin position="1"/>
        <end position="37"/>
    </location>
</feature>
<keyword evidence="2" id="KW-0732">Signal</keyword>
<proteinExistence type="predicted"/>
<evidence type="ECO:0000313" key="3">
    <source>
        <dbReference type="EMBL" id="GKT32501.1"/>
    </source>
</evidence>
<evidence type="ECO:0008006" key="5">
    <source>
        <dbReference type="Google" id="ProtNLM"/>
    </source>
</evidence>
<gene>
    <name evidence="3" type="ORF">ADUPG1_002287</name>
</gene>
<protein>
    <recommendedName>
        <fullName evidence="5">AMIN domain-containing protein</fullName>
    </recommendedName>
</protein>
<keyword evidence="4" id="KW-1185">Reference proteome</keyword>
<feature type="compositionally biased region" description="Basic and acidic residues" evidence="1">
    <location>
        <begin position="260"/>
        <end position="287"/>
    </location>
</feature>
<dbReference type="EMBL" id="BQXS01002574">
    <property type="protein sequence ID" value="GKT32501.1"/>
    <property type="molecule type" value="Genomic_DNA"/>
</dbReference>
<evidence type="ECO:0000313" key="4">
    <source>
        <dbReference type="Proteomes" id="UP001057375"/>
    </source>
</evidence>
<name>A0ABQ5KJ02_9EUKA</name>
<reference evidence="3" key="1">
    <citation type="submission" date="2022-03" db="EMBL/GenBank/DDBJ databases">
        <title>Draft genome sequence of Aduncisulcus paluster, a free-living microaerophilic Fornicata.</title>
        <authorList>
            <person name="Yuyama I."/>
            <person name="Kume K."/>
            <person name="Tamura T."/>
            <person name="Inagaki Y."/>
            <person name="Hashimoto T."/>
        </authorList>
    </citation>
    <scope>NUCLEOTIDE SEQUENCE</scope>
    <source>
        <strain evidence="3">NY0171</strain>
    </source>
</reference>
<organism evidence="3 4">
    <name type="scientific">Aduncisulcus paluster</name>
    <dbReference type="NCBI Taxonomy" id="2918883"/>
    <lineage>
        <taxon>Eukaryota</taxon>
        <taxon>Metamonada</taxon>
        <taxon>Carpediemonas-like organisms</taxon>
        <taxon>Aduncisulcus</taxon>
    </lineage>
</organism>